<dbReference type="WBParaSite" id="ACRNAN_scaffold1316.g7171.t1">
    <property type="protein sequence ID" value="ACRNAN_scaffold1316.g7171.t1"/>
    <property type="gene ID" value="ACRNAN_scaffold1316.g7171"/>
</dbReference>
<evidence type="ECO:0000256" key="5">
    <source>
        <dbReference type="ARBA" id="ARBA00032644"/>
    </source>
</evidence>
<evidence type="ECO:0000256" key="7">
    <source>
        <dbReference type="SAM" id="MobiDB-lite"/>
    </source>
</evidence>
<name>A0A914CPU5_9BILA</name>
<protein>
    <recommendedName>
        <fullName evidence="2">Bis(5'-nucleosyl)-tetraphosphatase [asymmetrical]</fullName>
    </recommendedName>
    <alternativeName>
        <fullName evidence="5">Diadenosine 5',5'''-P1,P4-tetraphosphate asymmetrical hydrolase</fullName>
    </alternativeName>
</protein>
<feature type="region of interest" description="Disordered" evidence="7">
    <location>
        <begin position="40"/>
        <end position="64"/>
    </location>
</feature>
<dbReference type="InterPro" id="IPR000086">
    <property type="entry name" value="NUDIX_hydrolase_dom"/>
</dbReference>
<dbReference type="PANTHER" id="PTHR21340:SF0">
    <property type="entry name" value="BIS(5'-NUCLEOSYL)-TETRAPHOSPHATASE [ASYMMETRICAL]"/>
    <property type="match status" value="1"/>
</dbReference>
<dbReference type="GO" id="GO:0006167">
    <property type="term" value="P:AMP biosynthetic process"/>
    <property type="evidence" value="ECO:0007669"/>
    <property type="project" value="TreeGrafter"/>
</dbReference>
<feature type="domain" description="Nudix hydrolase" evidence="8">
    <location>
        <begin position="7"/>
        <end position="138"/>
    </location>
</feature>
<organism evidence="9 10">
    <name type="scientific">Acrobeloides nanus</name>
    <dbReference type="NCBI Taxonomy" id="290746"/>
    <lineage>
        <taxon>Eukaryota</taxon>
        <taxon>Metazoa</taxon>
        <taxon>Ecdysozoa</taxon>
        <taxon>Nematoda</taxon>
        <taxon>Chromadorea</taxon>
        <taxon>Rhabditida</taxon>
        <taxon>Tylenchina</taxon>
        <taxon>Cephalobomorpha</taxon>
        <taxon>Cephaloboidea</taxon>
        <taxon>Cephalobidae</taxon>
        <taxon>Acrobeloides</taxon>
    </lineage>
</organism>
<dbReference type="InterPro" id="IPR015797">
    <property type="entry name" value="NUDIX_hydrolase-like_dom_sf"/>
</dbReference>
<dbReference type="GO" id="GO:0000166">
    <property type="term" value="F:nucleotide binding"/>
    <property type="evidence" value="ECO:0007669"/>
    <property type="project" value="UniProtKB-KW"/>
</dbReference>
<dbReference type="PRINTS" id="PR00502">
    <property type="entry name" value="NUDIXFAMILY"/>
</dbReference>
<dbReference type="InterPro" id="IPR051325">
    <property type="entry name" value="Nudix_hydrolase_domain"/>
</dbReference>
<evidence type="ECO:0000256" key="4">
    <source>
        <dbReference type="ARBA" id="ARBA00022801"/>
    </source>
</evidence>
<dbReference type="GO" id="GO:0006754">
    <property type="term" value="P:ATP biosynthetic process"/>
    <property type="evidence" value="ECO:0007669"/>
    <property type="project" value="TreeGrafter"/>
</dbReference>
<reference evidence="10" key="1">
    <citation type="submission" date="2022-11" db="UniProtKB">
        <authorList>
            <consortium name="WormBaseParasite"/>
        </authorList>
    </citation>
    <scope>IDENTIFICATION</scope>
</reference>
<accession>A0A914CPU5</accession>
<dbReference type="PROSITE" id="PS00893">
    <property type="entry name" value="NUDIX_BOX"/>
    <property type="match status" value="1"/>
</dbReference>
<sequence>MIRRMTDLVRAAGLLVYRKHNDQIEYLLLQASYEPFHWTPPKGHVDPGEDEREAAIRETSEEAGITSEQLEIRDGFKHEMHYNVKNKPKRVIYWIAHLKNDQDVVLSHEHQAKKWVSLEEAINLSKYAEMEKLLREAQAFLESK</sequence>
<keyword evidence="9" id="KW-1185">Reference proteome</keyword>
<dbReference type="PANTHER" id="PTHR21340">
    <property type="entry name" value="DIADENOSINE 5,5-P1,P4-TETRAPHOSPHATE PYROPHOSPHOHYDROLASE MUTT"/>
    <property type="match status" value="1"/>
</dbReference>
<proteinExistence type="inferred from homology"/>
<evidence type="ECO:0000313" key="9">
    <source>
        <dbReference type="Proteomes" id="UP000887540"/>
    </source>
</evidence>
<evidence type="ECO:0000313" key="10">
    <source>
        <dbReference type="WBParaSite" id="ACRNAN_scaffold1316.g7171.t1"/>
    </source>
</evidence>
<keyword evidence="3" id="KW-0547">Nucleotide-binding</keyword>
<dbReference type="SUPFAM" id="SSF55811">
    <property type="entry name" value="Nudix"/>
    <property type="match status" value="1"/>
</dbReference>
<dbReference type="PRINTS" id="PR01405">
    <property type="entry name" value="TETRPHPHTASE"/>
</dbReference>
<evidence type="ECO:0000259" key="8">
    <source>
        <dbReference type="PROSITE" id="PS51462"/>
    </source>
</evidence>
<dbReference type="CDD" id="cd03428">
    <property type="entry name" value="NUDIX_Ap4A_Nudt2"/>
    <property type="match status" value="1"/>
</dbReference>
<dbReference type="Gene3D" id="3.90.79.10">
    <property type="entry name" value="Nucleoside Triphosphate Pyrophosphohydrolase"/>
    <property type="match status" value="1"/>
</dbReference>
<dbReference type="PROSITE" id="PS51462">
    <property type="entry name" value="NUDIX"/>
    <property type="match status" value="1"/>
</dbReference>
<evidence type="ECO:0000256" key="1">
    <source>
        <dbReference type="ARBA" id="ARBA00005582"/>
    </source>
</evidence>
<dbReference type="AlphaFoldDB" id="A0A914CPU5"/>
<comment type="similarity">
    <text evidence="1 6">Belongs to the Nudix hydrolase family.</text>
</comment>
<dbReference type="Pfam" id="PF00293">
    <property type="entry name" value="NUDIX"/>
    <property type="match status" value="1"/>
</dbReference>
<dbReference type="InterPro" id="IPR003565">
    <property type="entry name" value="Tetra_PHTase"/>
</dbReference>
<dbReference type="InterPro" id="IPR020476">
    <property type="entry name" value="Nudix_hydrolase"/>
</dbReference>
<dbReference type="Proteomes" id="UP000887540">
    <property type="component" value="Unplaced"/>
</dbReference>
<keyword evidence="4 6" id="KW-0378">Hydrolase</keyword>
<dbReference type="GO" id="GO:0004081">
    <property type="term" value="F:bis(5'-nucleosyl)-tetraphosphatase (asymmetrical) activity"/>
    <property type="evidence" value="ECO:0007669"/>
    <property type="project" value="TreeGrafter"/>
</dbReference>
<evidence type="ECO:0000256" key="6">
    <source>
        <dbReference type="RuleBase" id="RU003476"/>
    </source>
</evidence>
<evidence type="ECO:0000256" key="3">
    <source>
        <dbReference type="ARBA" id="ARBA00022741"/>
    </source>
</evidence>
<feature type="compositionally biased region" description="Basic and acidic residues" evidence="7">
    <location>
        <begin position="43"/>
        <end position="60"/>
    </location>
</feature>
<evidence type="ECO:0000256" key="2">
    <source>
        <dbReference type="ARBA" id="ARBA00018911"/>
    </source>
</evidence>
<dbReference type="InterPro" id="IPR020084">
    <property type="entry name" value="NUDIX_hydrolase_CS"/>
</dbReference>